<dbReference type="SUPFAM" id="SSF103473">
    <property type="entry name" value="MFS general substrate transporter"/>
    <property type="match status" value="1"/>
</dbReference>
<dbReference type="Gene3D" id="1.20.1250.20">
    <property type="entry name" value="MFS general substrate transporter like domains"/>
    <property type="match status" value="1"/>
</dbReference>
<dbReference type="InterPro" id="IPR020846">
    <property type="entry name" value="MFS_dom"/>
</dbReference>
<dbReference type="InterPro" id="IPR011701">
    <property type="entry name" value="MFS"/>
</dbReference>
<dbReference type="EMBL" id="BQXY01000001">
    <property type="protein sequence ID" value="GKU24472.1"/>
    <property type="molecule type" value="Genomic_DNA"/>
</dbReference>
<evidence type="ECO:0000313" key="9">
    <source>
        <dbReference type="Proteomes" id="UP001057868"/>
    </source>
</evidence>
<feature type="transmembrane region" description="Helical" evidence="6">
    <location>
        <begin position="305"/>
        <end position="332"/>
    </location>
</feature>
<dbReference type="Pfam" id="PF07690">
    <property type="entry name" value="MFS_1"/>
    <property type="match status" value="1"/>
</dbReference>
<evidence type="ECO:0000256" key="4">
    <source>
        <dbReference type="ARBA" id="ARBA00022989"/>
    </source>
</evidence>
<dbReference type="InterPro" id="IPR036259">
    <property type="entry name" value="MFS_trans_sf"/>
</dbReference>
<keyword evidence="5 6" id="KW-0472">Membrane</keyword>
<dbReference type="PROSITE" id="PS50850">
    <property type="entry name" value="MFS"/>
    <property type="match status" value="1"/>
</dbReference>
<sequence>MSKFISYNEHSPEQTVDKHALIFGLISVFLCGIGFSIIAPVVPFLVEPYTSSPGEQAIVVTMLTSVYAVCVFFAAPALGALSDKYGRRPLLLICLLGSSIGYLVFGIGGALWVLFLGRIIEGITGGSISTIFAYFADIIPPSQRTKYFGWMSAVVGMGTIIGPTLGGLLAKFGYSVPMFFGALITLLNVVYGFFFMPESLDKNNRLKEITLVRLNPFTQLASILSMKTLKRLLVSAFLLWIPNGSLQAVFSQFTMDTFSWKPAVIGLMFSIMGFQDIVSQGLIMPRLLKKLSDKQIAILGMTSEIIGYGLIAASALFSFYPLLIVGMFIYGFGDSIFGPSFNGMLSKSVDSSEQGRIQGGSQSIQALARMIGPIIGGQIYVSLGHAAPAFMGMILIAAAIPVLYKGRM</sequence>
<evidence type="ECO:0000256" key="1">
    <source>
        <dbReference type="ARBA" id="ARBA00004651"/>
    </source>
</evidence>
<feature type="transmembrane region" description="Helical" evidence="6">
    <location>
        <begin position="379"/>
        <end position="404"/>
    </location>
</feature>
<name>A0A9W5Y101_9CLOT</name>
<keyword evidence="3 6" id="KW-0812">Transmembrane</keyword>
<feature type="transmembrane region" description="Helical" evidence="6">
    <location>
        <begin position="148"/>
        <end position="170"/>
    </location>
</feature>
<gene>
    <name evidence="8" type="ORF">CFOLD11_12980</name>
</gene>
<evidence type="ECO:0000256" key="2">
    <source>
        <dbReference type="ARBA" id="ARBA00022448"/>
    </source>
</evidence>
<dbReference type="Proteomes" id="UP001057868">
    <property type="component" value="Unassembled WGS sequence"/>
</dbReference>
<dbReference type="PANTHER" id="PTHR23504:SF15">
    <property type="entry name" value="MAJOR FACILITATOR SUPERFAMILY (MFS) PROFILE DOMAIN-CONTAINING PROTEIN"/>
    <property type="match status" value="1"/>
</dbReference>
<reference evidence="8" key="1">
    <citation type="journal article" date="2023" name="Int. J. Syst. Evol. Microbiol.">
        <title>&lt;i&gt;Clostridium folliculivorans&lt;/i&gt; sp. nov., isolated from soil samples of an organic paddy in Japan.</title>
        <authorList>
            <person name="Tazawa J."/>
            <person name="Kobayashi H."/>
            <person name="Tanizawa Y."/>
            <person name="Uchino A."/>
            <person name="Tanaka F."/>
            <person name="Urashima Y."/>
            <person name="Miura S."/>
            <person name="Sakamoto M."/>
            <person name="Ohkuma M."/>
            <person name="Tohno M."/>
        </authorList>
    </citation>
    <scope>NUCLEOTIDE SEQUENCE</scope>
    <source>
        <strain evidence="8">D1-1</strain>
    </source>
</reference>
<feature type="transmembrane region" description="Helical" evidence="6">
    <location>
        <begin position="119"/>
        <end position="136"/>
    </location>
</feature>
<dbReference type="GO" id="GO:0022857">
    <property type="term" value="F:transmembrane transporter activity"/>
    <property type="evidence" value="ECO:0007669"/>
    <property type="project" value="InterPro"/>
</dbReference>
<feature type="domain" description="Major facilitator superfamily (MFS) profile" evidence="7">
    <location>
        <begin position="20"/>
        <end position="408"/>
    </location>
</feature>
<proteinExistence type="predicted"/>
<evidence type="ECO:0000256" key="5">
    <source>
        <dbReference type="ARBA" id="ARBA00023136"/>
    </source>
</evidence>
<protein>
    <submittedName>
        <fullName evidence="8">Tetracycline resistance MFS efflux pump</fullName>
    </submittedName>
</protein>
<dbReference type="CDD" id="cd17330">
    <property type="entry name" value="MFS_SLC46_TetA_like"/>
    <property type="match status" value="1"/>
</dbReference>
<dbReference type="AlphaFoldDB" id="A0A9W5Y101"/>
<evidence type="ECO:0000313" key="8">
    <source>
        <dbReference type="EMBL" id="GKU24472.1"/>
    </source>
</evidence>
<keyword evidence="9" id="KW-1185">Reference proteome</keyword>
<organism evidence="8 9">
    <name type="scientific">Clostridium folliculivorans</name>
    <dbReference type="NCBI Taxonomy" id="2886038"/>
    <lineage>
        <taxon>Bacteria</taxon>
        <taxon>Bacillati</taxon>
        <taxon>Bacillota</taxon>
        <taxon>Clostridia</taxon>
        <taxon>Eubacteriales</taxon>
        <taxon>Clostridiaceae</taxon>
        <taxon>Clostridium</taxon>
    </lineage>
</organism>
<dbReference type="InterPro" id="IPR001958">
    <property type="entry name" value="Tet-R_TetA/multi-R_MdtG-like"/>
</dbReference>
<feature type="transmembrane region" description="Helical" evidence="6">
    <location>
        <begin position="232"/>
        <end position="250"/>
    </location>
</feature>
<keyword evidence="4 6" id="KW-1133">Transmembrane helix</keyword>
<feature type="transmembrane region" description="Helical" evidence="6">
    <location>
        <begin position="176"/>
        <end position="196"/>
    </location>
</feature>
<feature type="transmembrane region" description="Helical" evidence="6">
    <location>
        <begin position="262"/>
        <end position="284"/>
    </location>
</feature>
<comment type="caution">
    <text evidence="8">The sequence shown here is derived from an EMBL/GenBank/DDBJ whole genome shotgun (WGS) entry which is preliminary data.</text>
</comment>
<dbReference type="PRINTS" id="PR01035">
    <property type="entry name" value="TCRTETA"/>
</dbReference>
<evidence type="ECO:0000259" key="7">
    <source>
        <dbReference type="PROSITE" id="PS50850"/>
    </source>
</evidence>
<dbReference type="GO" id="GO:0005886">
    <property type="term" value="C:plasma membrane"/>
    <property type="evidence" value="ECO:0007669"/>
    <property type="project" value="UniProtKB-SubCell"/>
</dbReference>
<accession>A0A9W5Y101</accession>
<keyword evidence="2" id="KW-0813">Transport</keyword>
<dbReference type="PANTHER" id="PTHR23504">
    <property type="entry name" value="MAJOR FACILITATOR SUPERFAMILY DOMAIN-CONTAINING PROTEIN 10"/>
    <property type="match status" value="1"/>
</dbReference>
<feature type="transmembrane region" description="Helical" evidence="6">
    <location>
        <begin position="90"/>
        <end position="113"/>
    </location>
</feature>
<feature type="transmembrane region" description="Helical" evidence="6">
    <location>
        <begin position="21"/>
        <end position="45"/>
    </location>
</feature>
<evidence type="ECO:0000256" key="3">
    <source>
        <dbReference type="ARBA" id="ARBA00022692"/>
    </source>
</evidence>
<comment type="subcellular location">
    <subcellularLocation>
        <location evidence="1">Cell membrane</location>
        <topology evidence="1">Multi-pass membrane protein</topology>
    </subcellularLocation>
</comment>
<dbReference type="RefSeq" id="WP_261851478.1">
    <property type="nucleotide sequence ID" value="NZ_BQXY01000001.1"/>
</dbReference>
<evidence type="ECO:0000256" key="6">
    <source>
        <dbReference type="SAM" id="Phobius"/>
    </source>
</evidence>
<feature type="transmembrane region" description="Helical" evidence="6">
    <location>
        <begin position="57"/>
        <end position="78"/>
    </location>
</feature>